<evidence type="ECO:0000313" key="6">
    <source>
        <dbReference type="Proteomes" id="UP001500665"/>
    </source>
</evidence>
<proteinExistence type="predicted"/>
<dbReference type="InterPro" id="IPR050773">
    <property type="entry name" value="CbxX/CfxQ_RuBisCO_ESX"/>
</dbReference>
<dbReference type="InterPro" id="IPR041627">
    <property type="entry name" value="AAA_lid_6"/>
</dbReference>
<dbReference type="PANTHER" id="PTHR43392:SF2">
    <property type="entry name" value="AAA-TYPE ATPASE FAMILY PROTEIN _ ANKYRIN REPEAT FAMILY PROTEIN"/>
    <property type="match status" value="1"/>
</dbReference>
<dbReference type="Gene3D" id="1.10.8.60">
    <property type="match status" value="1"/>
</dbReference>
<comment type="caution">
    <text evidence="5">The sequence shown here is derived from an EMBL/GenBank/DDBJ whole genome shotgun (WGS) entry which is preliminary data.</text>
</comment>
<evidence type="ECO:0000259" key="4">
    <source>
        <dbReference type="Pfam" id="PF17866"/>
    </source>
</evidence>
<reference evidence="6" key="1">
    <citation type="journal article" date="2019" name="Int. J. Syst. Evol. Microbiol.">
        <title>The Global Catalogue of Microorganisms (GCM) 10K type strain sequencing project: providing services to taxonomists for standard genome sequencing and annotation.</title>
        <authorList>
            <consortium name="The Broad Institute Genomics Platform"/>
            <consortium name="The Broad Institute Genome Sequencing Center for Infectious Disease"/>
            <person name="Wu L."/>
            <person name="Ma J."/>
        </authorList>
    </citation>
    <scope>NUCLEOTIDE SEQUENCE [LARGE SCALE GENOMIC DNA]</scope>
    <source>
        <strain evidence="6">JCM 10696</strain>
    </source>
</reference>
<dbReference type="Proteomes" id="UP001500665">
    <property type="component" value="Unassembled WGS sequence"/>
</dbReference>
<keyword evidence="6" id="KW-1185">Reference proteome</keyword>
<sequence length="181" mass="19302">MPAPRDPQVDVADGGAQAGPAGRGHPAQFDHRVAGRGGRLPRGLRGPGLGLELLDLAAGYSDPMRCFLASNEGLRSRFATWVQFDDYSPDELLTIWDGLVEKADVIAGTETRALVNGALRMMAAEPGFANGRTVRSLFEASMAAQAERLVGTTAHEDLRQLRLLTAEDVGQGAESLLKTFS</sequence>
<keyword evidence="1" id="KW-0547">Nucleotide-binding</keyword>
<evidence type="ECO:0000313" key="5">
    <source>
        <dbReference type="EMBL" id="GAA0965493.1"/>
    </source>
</evidence>
<gene>
    <name evidence="5" type="ORF">GCM10009550_65820</name>
</gene>
<feature type="domain" description="CbbX AAA lid" evidence="4">
    <location>
        <begin position="117"/>
        <end position="169"/>
    </location>
</feature>
<evidence type="ECO:0000256" key="3">
    <source>
        <dbReference type="SAM" id="MobiDB-lite"/>
    </source>
</evidence>
<dbReference type="PRINTS" id="PR00819">
    <property type="entry name" value="CBXCFQXSUPER"/>
</dbReference>
<protein>
    <recommendedName>
        <fullName evidence="4">CbbX AAA lid domain-containing protein</fullName>
    </recommendedName>
</protein>
<accession>A0ABP4CFE2</accession>
<dbReference type="Pfam" id="PF17866">
    <property type="entry name" value="AAA_lid_6"/>
    <property type="match status" value="1"/>
</dbReference>
<dbReference type="InterPro" id="IPR000641">
    <property type="entry name" value="CbxX/CfxQ"/>
</dbReference>
<name>A0ABP4CFE2_9ACTN</name>
<dbReference type="PANTHER" id="PTHR43392">
    <property type="entry name" value="AAA-TYPE ATPASE FAMILY PROTEIN / ANKYRIN REPEAT FAMILY PROTEIN"/>
    <property type="match status" value="1"/>
</dbReference>
<evidence type="ECO:0000256" key="2">
    <source>
        <dbReference type="ARBA" id="ARBA00022840"/>
    </source>
</evidence>
<organism evidence="5 6">
    <name type="scientific">Actinocorallia libanotica</name>
    <dbReference type="NCBI Taxonomy" id="46162"/>
    <lineage>
        <taxon>Bacteria</taxon>
        <taxon>Bacillati</taxon>
        <taxon>Actinomycetota</taxon>
        <taxon>Actinomycetes</taxon>
        <taxon>Streptosporangiales</taxon>
        <taxon>Thermomonosporaceae</taxon>
        <taxon>Actinocorallia</taxon>
    </lineage>
</organism>
<feature type="region of interest" description="Disordered" evidence="3">
    <location>
        <begin position="1"/>
        <end position="30"/>
    </location>
</feature>
<dbReference type="EMBL" id="BAAAHH010000038">
    <property type="protein sequence ID" value="GAA0965493.1"/>
    <property type="molecule type" value="Genomic_DNA"/>
</dbReference>
<evidence type="ECO:0000256" key="1">
    <source>
        <dbReference type="ARBA" id="ARBA00022741"/>
    </source>
</evidence>
<keyword evidence="2" id="KW-0067">ATP-binding</keyword>